<organism evidence="1 2">
    <name type="scientific">Pleurodeles waltl</name>
    <name type="common">Iberian ribbed newt</name>
    <dbReference type="NCBI Taxonomy" id="8319"/>
    <lineage>
        <taxon>Eukaryota</taxon>
        <taxon>Metazoa</taxon>
        <taxon>Chordata</taxon>
        <taxon>Craniata</taxon>
        <taxon>Vertebrata</taxon>
        <taxon>Euteleostomi</taxon>
        <taxon>Amphibia</taxon>
        <taxon>Batrachia</taxon>
        <taxon>Caudata</taxon>
        <taxon>Salamandroidea</taxon>
        <taxon>Salamandridae</taxon>
        <taxon>Pleurodelinae</taxon>
        <taxon>Pleurodeles</taxon>
    </lineage>
</organism>
<accession>A0AAV7P403</accession>
<gene>
    <name evidence="1" type="ORF">NDU88_009451</name>
</gene>
<sequence length="132" mass="14838">MPRTSFQAPQQWYPLLSFAEFKKGSPAARARDRSWRMKVPFPRAPRLDIAPISRVLARERPAAEWGDPGARAAGSGQRAPLVSAVLSLRHFENKSEFSIPVPSELWTMNWSTESVQSLVPFPASWRYVSSAL</sequence>
<evidence type="ECO:0000313" key="1">
    <source>
        <dbReference type="EMBL" id="KAJ1121338.1"/>
    </source>
</evidence>
<evidence type="ECO:0000313" key="2">
    <source>
        <dbReference type="Proteomes" id="UP001066276"/>
    </source>
</evidence>
<proteinExistence type="predicted"/>
<reference evidence="1" key="1">
    <citation type="journal article" date="2022" name="bioRxiv">
        <title>Sequencing and chromosome-scale assembly of the giantPleurodeles waltlgenome.</title>
        <authorList>
            <person name="Brown T."/>
            <person name="Elewa A."/>
            <person name="Iarovenko S."/>
            <person name="Subramanian E."/>
            <person name="Araus A.J."/>
            <person name="Petzold A."/>
            <person name="Susuki M."/>
            <person name="Suzuki K.-i.T."/>
            <person name="Hayashi T."/>
            <person name="Toyoda A."/>
            <person name="Oliveira C."/>
            <person name="Osipova E."/>
            <person name="Leigh N.D."/>
            <person name="Simon A."/>
            <person name="Yun M.H."/>
        </authorList>
    </citation>
    <scope>NUCLEOTIDE SEQUENCE</scope>
    <source>
        <strain evidence="1">20211129_DDA</strain>
        <tissue evidence="1">Liver</tissue>
    </source>
</reference>
<dbReference type="EMBL" id="JANPWB010000012">
    <property type="protein sequence ID" value="KAJ1121338.1"/>
    <property type="molecule type" value="Genomic_DNA"/>
</dbReference>
<protein>
    <submittedName>
        <fullName evidence="1">Uncharacterized protein</fullName>
    </submittedName>
</protein>
<dbReference type="AlphaFoldDB" id="A0AAV7P403"/>
<keyword evidence="2" id="KW-1185">Reference proteome</keyword>
<name>A0AAV7P403_PLEWA</name>
<dbReference type="Proteomes" id="UP001066276">
    <property type="component" value="Chromosome 8"/>
</dbReference>
<comment type="caution">
    <text evidence="1">The sequence shown here is derived from an EMBL/GenBank/DDBJ whole genome shotgun (WGS) entry which is preliminary data.</text>
</comment>